<evidence type="ECO:0000256" key="2">
    <source>
        <dbReference type="ARBA" id="ARBA00022768"/>
    </source>
</evidence>
<proteinExistence type="evidence at transcript level"/>
<dbReference type="GO" id="GO:0005085">
    <property type="term" value="F:guanyl-nucleotide exchange factor activity"/>
    <property type="evidence" value="ECO:0007669"/>
    <property type="project" value="TreeGrafter"/>
</dbReference>
<dbReference type="PANTHER" id="PTHR11595:SF26">
    <property type="entry name" value="ELONGATION FACTOR 1-DELTA"/>
    <property type="match status" value="1"/>
</dbReference>
<feature type="coiled-coil region" evidence="5">
    <location>
        <begin position="269"/>
        <end position="296"/>
    </location>
</feature>
<dbReference type="PROSITE" id="PS00825">
    <property type="entry name" value="EF1BD_2"/>
    <property type="match status" value="1"/>
</dbReference>
<dbReference type="GO" id="GO:0005829">
    <property type="term" value="C:cytosol"/>
    <property type="evidence" value="ECO:0007669"/>
    <property type="project" value="TreeGrafter"/>
</dbReference>
<evidence type="ECO:0000256" key="6">
    <source>
        <dbReference type="SAM" id="MobiDB-lite"/>
    </source>
</evidence>
<dbReference type="SMART" id="SM00888">
    <property type="entry name" value="EF1_GNE"/>
    <property type="match status" value="1"/>
</dbReference>
<sequence length="301" mass="33654">MILLTKSFALSAFTFVAFLRVSTAEFNDMAHPLTLDSVWLDKAKYDDAEKQYLCYLNRDQLAKAKASSQSSQSSSLVDKIAQARQQIKNSLQSGDTLVKSGSSHNDAFQKKILQEHNEMKNTLQEVLAAMRKLEVRLSELEKRCAAADKAPTKAAAAPPQAKVANHAPAKKEANDDDDDIDLFGSEEDEEANKARDERLKAYQEKKSKKPQVVAKSNIVLDVKPWDDETDMKAMEEHVRRIEMDGLLWGASKLVPLAYGIKKLQIVCVVEDDKVSIDELQEKIESIEDLVQSVDIAAFNKI</sequence>
<feature type="domain" description="Translation elongation factor EF1B beta/delta subunit guanine nucleotide exchange" evidence="8">
    <location>
        <begin position="215"/>
        <end position="301"/>
    </location>
</feature>
<feature type="compositionally biased region" description="Acidic residues" evidence="6">
    <location>
        <begin position="174"/>
        <end position="190"/>
    </location>
</feature>
<keyword evidence="5" id="KW-0175">Coiled coil</keyword>
<evidence type="ECO:0000256" key="4">
    <source>
        <dbReference type="RuleBase" id="RU003791"/>
    </source>
</evidence>
<evidence type="ECO:0000256" key="7">
    <source>
        <dbReference type="SAM" id="SignalP"/>
    </source>
</evidence>
<keyword evidence="3 4" id="KW-0648">Protein biosynthesis</keyword>
<feature type="coiled-coil region" evidence="5">
    <location>
        <begin position="113"/>
        <end position="150"/>
    </location>
</feature>
<organism evidence="9">
    <name type="scientific">Amblyomma triste</name>
    <name type="common">Neotropical tick</name>
    <dbReference type="NCBI Taxonomy" id="251400"/>
    <lineage>
        <taxon>Eukaryota</taxon>
        <taxon>Metazoa</taxon>
        <taxon>Ecdysozoa</taxon>
        <taxon>Arthropoda</taxon>
        <taxon>Chelicerata</taxon>
        <taxon>Arachnida</taxon>
        <taxon>Acari</taxon>
        <taxon>Parasitiformes</taxon>
        <taxon>Ixodida</taxon>
        <taxon>Ixodoidea</taxon>
        <taxon>Ixodidae</taxon>
        <taxon>Amblyomminae</taxon>
        <taxon>Amblyomma</taxon>
    </lineage>
</organism>
<dbReference type="InterPro" id="IPR014717">
    <property type="entry name" value="Transl_elong_EF1B/ribsomal_bS6"/>
</dbReference>
<dbReference type="InterPro" id="IPR001326">
    <property type="entry name" value="Transl_elong_EF1B_B/D_CS"/>
</dbReference>
<dbReference type="InterPro" id="IPR018940">
    <property type="entry name" value="EF-1_beta_acid_region_euk"/>
</dbReference>
<dbReference type="SUPFAM" id="SSF54984">
    <property type="entry name" value="eEF-1beta-like"/>
    <property type="match status" value="1"/>
</dbReference>
<evidence type="ECO:0000256" key="3">
    <source>
        <dbReference type="ARBA" id="ARBA00022917"/>
    </source>
</evidence>
<dbReference type="GO" id="GO:0003746">
    <property type="term" value="F:translation elongation factor activity"/>
    <property type="evidence" value="ECO:0007669"/>
    <property type="project" value="UniProtKB-KW"/>
</dbReference>
<dbReference type="CDD" id="cd00292">
    <property type="entry name" value="EF1B"/>
    <property type="match status" value="1"/>
</dbReference>
<dbReference type="AlphaFoldDB" id="A0A023GP35"/>
<feature type="compositionally biased region" description="Low complexity" evidence="6">
    <location>
        <begin position="150"/>
        <end position="167"/>
    </location>
</feature>
<evidence type="ECO:0000256" key="1">
    <source>
        <dbReference type="ARBA" id="ARBA00007411"/>
    </source>
</evidence>
<dbReference type="PANTHER" id="PTHR11595">
    <property type="entry name" value="EF-HAND AND COILED-COIL DOMAIN-CONTAINING FAMILY MEMBER"/>
    <property type="match status" value="1"/>
</dbReference>
<protein>
    <submittedName>
        <fullName evidence="9">Putative elongation factor 1 beta/delta chain ixodes scapularis elongation factor 1 beta/delta chain</fullName>
    </submittedName>
</protein>
<reference evidence="9" key="1">
    <citation type="submission" date="2014-03" db="EMBL/GenBank/DDBJ databases">
        <title>The sialotranscriptome of Amblyomma triste, Amblyomma parvum and Amblyomma cajennense ticks, uncovered by 454-based RNA-seq.</title>
        <authorList>
            <person name="Garcia G.R."/>
            <person name="Gardinassi L.G."/>
            <person name="Ribeiro J.M."/>
            <person name="Anatriello E."/>
            <person name="Ferreira B.R."/>
            <person name="Moreira H.N."/>
            <person name="Mafra C."/>
            <person name="Olegario M.M."/>
            <person name="Szabo P.J."/>
            <person name="Miranda-Santos I.K."/>
            <person name="Maruyama S.R."/>
        </authorList>
    </citation>
    <scope>NUCLEOTIDE SEQUENCE</scope>
    <source>
        <strain evidence="9">Mato Grasso do Sul</strain>
        <tissue evidence="9">Salivary glands</tissue>
    </source>
</reference>
<evidence type="ECO:0000259" key="8">
    <source>
        <dbReference type="SMART" id="SM00888"/>
    </source>
</evidence>
<keyword evidence="7" id="KW-0732">Signal</keyword>
<feature type="signal peptide" evidence="7">
    <location>
        <begin position="1"/>
        <end position="24"/>
    </location>
</feature>
<feature type="chain" id="PRO_5001517638" evidence="7">
    <location>
        <begin position="25"/>
        <end position="301"/>
    </location>
</feature>
<comment type="similarity">
    <text evidence="1 4">Belongs to the EF-1-beta/EF-1-delta family.</text>
</comment>
<dbReference type="PROSITE" id="PS00824">
    <property type="entry name" value="EF1BD_1"/>
    <property type="match status" value="1"/>
</dbReference>
<keyword evidence="2 4" id="KW-0251">Elongation factor</keyword>
<name>A0A023GP35_AMBTT</name>
<dbReference type="InterPro" id="IPR036219">
    <property type="entry name" value="eEF-1beta-like_sf"/>
</dbReference>
<evidence type="ECO:0000313" key="9">
    <source>
        <dbReference type="EMBL" id="JAC35183.1"/>
    </source>
</evidence>
<dbReference type="EMBL" id="GBBM01000235">
    <property type="protein sequence ID" value="JAC35183.1"/>
    <property type="molecule type" value="mRNA"/>
</dbReference>
<dbReference type="Pfam" id="PF00736">
    <property type="entry name" value="EF1_GNE"/>
    <property type="match status" value="1"/>
</dbReference>
<dbReference type="GO" id="GO:0005853">
    <property type="term" value="C:eukaryotic translation elongation factor 1 complex"/>
    <property type="evidence" value="ECO:0007669"/>
    <property type="project" value="InterPro"/>
</dbReference>
<dbReference type="Pfam" id="PF10587">
    <property type="entry name" value="EF-1_beta_acid"/>
    <property type="match status" value="1"/>
</dbReference>
<accession>A0A023GP35</accession>
<dbReference type="FunFam" id="3.30.70.60:FF:000001">
    <property type="entry name" value="Elongation factor 1-beta 1 like"/>
    <property type="match status" value="1"/>
</dbReference>
<dbReference type="Gene3D" id="3.30.70.60">
    <property type="match status" value="1"/>
</dbReference>
<dbReference type="InterPro" id="IPR049720">
    <property type="entry name" value="EF1B_bsu/dsu"/>
</dbReference>
<dbReference type="InterPro" id="IPR014038">
    <property type="entry name" value="EF1B_bsu/dsu_GNE"/>
</dbReference>
<feature type="region of interest" description="Disordered" evidence="6">
    <location>
        <begin position="150"/>
        <end position="195"/>
    </location>
</feature>
<evidence type="ECO:0000256" key="5">
    <source>
        <dbReference type="SAM" id="Coils"/>
    </source>
</evidence>